<proteinExistence type="predicted"/>
<accession>A0AAW5DW30</accession>
<dbReference type="SUPFAM" id="SSF50998">
    <property type="entry name" value="Quinoprotein alcohol dehydrogenase-like"/>
    <property type="match status" value="1"/>
</dbReference>
<dbReference type="AlphaFoldDB" id="A0AAW5DW30"/>
<dbReference type="InterPro" id="IPR015943">
    <property type="entry name" value="WD40/YVTN_repeat-like_dom_sf"/>
</dbReference>
<dbReference type="Gene3D" id="2.130.10.10">
    <property type="entry name" value="YVTN repeat-like/Quinoprotein amine dehydrogenase"/>
    <property type="match status" value="1"/>
</dbReference>
<sequence length="572" mass="66581">MLTKRKIKFALVLNGASVRNIEDLKANFDGIKVLDYYESGELQKWLEQRNYHQQKEALLSITSGDPKEIINNLYTIFQVPQNAGDDLEDIERLIAKKNKREIIEQYTSDSTVLNQLEVVAFSQEELEGILSKIMGRNNTVYLLGDSFQVKDTQKNIRYIGLNNPTVNLLSESGKFKPLENGITLENVSLSSNSPIRLVDKGINNCKIDEKKLKIRREFESLKEVFFFDSRKYNLGELSVESIHLYKNIVVLLGSDNEFFNKKNKIILFDIEKKKVIQTFLTYEYVQYLSTNRVKNVFYYSEVDSSINHDSKGYSYNLYKIDLDNGCERQKVKIGYLSPKSMWQISHIIPCGDKVYLYDTRENVNDSDNFAIGYQCHDLASGKLIKADEVEHHYVQKRGWWGFYTGRSYYMTDNFAYYFIHSDKALYINQSKKPLMHFNGHLGEFVVHNDILVATSCEIGNEGVARESEVEEGYLALYDIKSGKLLKKIKAYDRHIEGMHLYEDVLVTHSNADDFIKLWDIHTMEIIRTISYEEMESHYKGKGSVWTSLYTFDFDLFEDQFVVNIGNTFYIYE</sequence>
<dbReference type="InterPro" id="IPR011047">
    <property type="entry name" value="Quinoprotein_ADH-like_sf"/>
</dbReference>
<protein>
    <submittedName>
        <fullName evidence="1">Uncharacterized protein</fullName>
    </submittedName>
</protein>
<dbReference type="RefSeq" id="WP_240252472.1">
    <property type="nucleotide sequence ID" value="NZ_JAKTTI010000002.1"/>
</dbReference>
<evidence type="ECO:0000313" key="2">
    <source>
        <dbReference type="Proteomes" id="UP001431131"/>
    </source>
</evidence>
<name>A0AAW5DW30_9BACI</name>
<reference evidence="1" key="1">
    <citation type="submission" date="2022-02" db="EMBL/GenBank/DDBJ databases">
        <title>Fredinandcohnia quinoae sp. nov. isolated from Chenopodium quinoa seeds.</title>
        <authorList>
            <person name="Saati-Santamaria Z."/>
            <person name="Flores-Felix J.D."/>
            <person name="Igual J.M."/>
            <person name="Velazquez E."/>
            <person name="Garcia-Fraile P."/>
            <person name="Martinez-Molina E."/>
        </authorList>
    </citation>
    <scope>NUCLEOTIDE SEQUENCE</scope>
    <source>
        <strain evidence="1">SECRCQ15</strain>
    </source>
</reference>
<organism evidence="1 2">
    <name type="scientific">Fredinandcohnia quinoae</name>
    <dbReference type="NCBI Taxonomy" id="2918902"/>
    <lineage>
        <taxon>Bacteria</taxon>
        <taxon>Bacillati</taxon>
        <taxon>Bacillota</taxon>
        <taxon>Bacilli</taxon>
        <taxon>Bacillales</taxon>
        <taxon>Bacillaceae</taxon>
        <taxon>Fredinandcohnia</taxon>
    </lineage>
</organism>
<evidence type="ECO:0000313" key="1">
    <source>
        <dbReference type="EMBL" id="MCH1624223.1"/>
    </source>
</evidence>
<comment type="caution">
    <text evidence="1">The sequence shown here is derived from an EMBL/GenBank/DDBJ whole genome shotgun (WGS) entry which is preliminary data.</text>
</comment>
<gene>
    <name evidence="1" type="ORF">MJG50_02690</name>
</gene>
<dbReference type="Proteomes" id="UP001431131">
    <property type="component" value="Unassembled WGS sequence"/>
</dbReference>
<dbReference type="EMBL" id="JAKTTI010000002">
    <property type="protein sequence ID" value="MCH1624223.1"/>
    <property type="molecule type" value="Genomic_DNA"/>
</dbReference>
<keyword evidence="2" id="KW-1185">Reference proteome</keyword>